<evidence type="ECO:0000313" key="9">
    <source>
        <dbReference type="Proteomes" id="UP001165652"/>
    </source>
</evidence>
<dbReference type="Gene3D" id="1.10.10.10">
    <property type="entry name" value="Winged helix-like DNA-binding domain superfamily/Winged helix DNA-binding domain"/>
    <property type="match status" value="1"/>
</dbReference>
<evidence type="ECO:0000313" key="8">
    <source>
        <dbReference type="EMBL" id="MDC7788867.1"/>
    </source>
</evidence>
<dbReference type="PRINTS" id="PR00039">
    <property type="entry name" value="HTHLYSR"/>
</dbReference>
<dbReference type="InterPro" id="IPR050389">
    <property type="entry name" value="LysR-type_TF"/>
</dbReference>
<evidence type="ECO:0000256" key="1">
    <source>
        <dbReference type="ARBA" id="ARBA00009437"/>
    </source>
</evidence>
<keyword evidence="5" id="KW-0238">DNA-binding</keyword>
<dbReference type="SUPFAM" id="SSF46785">
    <property type="entry name" value="Winged helix' DNA-binding domain"/>
    <property type="match status" value="1"/>
</dbReference>
<sequence length="307" mass="34703">MTKNLKNLDLNLLVIFEAIYRNGNISRAAESLGMSQPAVSNALGRLREAVDDPLFVRSPRGVEPTAKARELIHPLRDALGLIGRHLGTAADIDLATYKRLFRIIIVDPLEPIIMPRVIKVLSSMAPHIDIECTQAHTRVTDDLKAGTIDLACFPFPVDTTDIVFKPIMTLDPVVVSRRDHPEIVKPLDVETFERLPHIGLRRELRGLTEADKSLSIGMRSRRVAYMASKIWSIPAMVERTDLISMLPRAFYDEIKGNFAIDMHEMPVVIPEQHIYMLWHTSSENDPGHIWLREEMLRAVQSNRGPLD</sequence>
<dbReference type="Proteomes" id="UP001165652">
    <property type="component" value="Unassembled WGS sequence"/>
</dbReference>
<dbReference type="EMBL" id="JAQQLI010000054">
    <property type="protein sequence ID" value="MDC7788867.1"/>
    <property type="molecule type" value="Genomic_DNA"/>
</dbReference>
<reference evidence="8" key="1">
    <citation type="journal article" date="2023" name="Microbiol Resour">
        <title>Genome Sequences of Rhodoplanes serenus and Two Thermotolerant Strains, Rhodoplanes tepidamans and 'Rhodoplanes cryptolactis,' Further Refine the Genus.</title>
        <authorList>
            <person name="Rayyan A.A."/>
            <person name="Kyndt J.A."/>
        </authorList>
    </citation>
    <scope>NUCLEOTIDE SEQUENCE</scope>
    <source>
        <strain evidence="8">DSM 9987</strain>
    </source>
</reference>
<dbReference type="CDD" id="cd08417">
    <property type="entry name" value="PBP2_Nitroaromatics_like"/>
    <property type="match status" value="1"/>
</dbReference>
<keyword evidence="2" id="KW-0536">Nodulation</keyword>
<dbReference type="InterPro" id="IPR005119">
    <property type="entry name" value="LysR_subst-bd"/>
</dbReference>
<keyword evidence="4" id="KW-0805">Transcription regulation</keyword>
<dbReference type="InterPro" id="IPR037402">
    <property type="entry name" value="YidZ_PBP2"/>
</dbReference>
<keyword evidence="3" id="KW-0678">Repressor</keyword>
<evidence type="ECO:0000256" key="3">
    <source>
        <dbReference type="ARBA" id="ARBA00022491"/>
    </source>
</evidence>
<organism evidence="8 9">
    <name type="scientific">Rhodoplanes tepidamans</name>
    <name type="common">Rhodoplanes cryptolactis</name>
    <dbReference type="NCBI Taxonomy" id="200616"/>
    <lineage>
        <taxon>Bacteria</taxon>
        <taxon>Pseudomonadati</taxon>
        <taxon>Pseudomonadota</taxon>
        <taxon>Alphaproteobacteria</taxon>
        <taxon>Hyphomicrobiales</taxon>
        <taxon>Nitrobacteraceae</taxon>
        <taxon>Rhodoplanes</taxon>
    </lineage>
</organism>
<feature type="domain" description="HTH lysR-type" evidence="7">
    <location>
        <begin position="8"/>
        <end position="65"/>
    </location>
</feature>
<dbReference type="RefSeq" id="WP_272779700.1">
    <property type="nucleotide sequence ID" value="NZ_JAQQLI010000054.1"/>
</dbReference>
<dbReference type="SUPFAM" id="SSF53850">
    <property type="entry name" value="Periplasmic binding protein-like II"/>
    <property type="match status" value="1"/>
</dbReference>
<dbReference type="Gene3D" id="3.40.190.10">
    <property type="entry name" value="Periplasmic binding protein-like II"/>
    <property type="match status" value="2"/>
</dbReference>
<dbReference type="InterPro" id="IPR036390">
    <property type="entry name" value="WH_DNA-bd_sf"/>
</dbReference>
<evidence type="ECO:0000259" key="7">
    <source>
        <dbReference type="PROSITE" id="PS50931"/>
    </source>
</evidence>
<evidence type="ECO:0000256" key="2">
    <source>
        <dbReference type="ARBA" id="ARBA00022458"/>
    </source>
</evidence>
<evidence type="ECO:0000256" key="4">
    <source>
        <dbReference type="ARBA" id="ARBA00023015"/>
    </source>
</evidence>
<protein>
    <submittedName>
        <fullName evidence="8">LysR family transcriptional regulator</fullName>
    </submittedName>
</protein>
<proteinExistence type="inferred from homology"/>
<comment type="caution">
    <text evidence="8">The sequence shown here is derived from an EMBL/GenBank/DDBJ whole genome shotgun (WGS) entry which is preliminary data.</text>
</comment>
<comment type="similarity">
    <text evidence="1">Belongs to the LysR transcriptional regulatory family.</text>
</comment>
<keyword evidence="6" id="KW-0804">Transcription</keyword>
<accession>A0ABT5JGY7</accession>
<dbReference type="PROSITE" id="PS50931">
    <property type="entry name" value="HTH_LYSR"/>
    <property type="match status" value="1"/>
</dbReference>
<evidence type="ECO:0000256" key="6">
    <source>
        <dbReference type="ARBA" id="ARBA00023163"/>
    </source>
</evidence>
<evidence type="ECO:0000256" key="5">
    <source>
        <dbReference type="ARBA" id="ARBA00023125"/>
    </source>
</evidence>
<keyword evidence="9" id="KW-1185">Reference proteome</keyword>
<name>A0ABT5JGY7_RHOTP</name>
<gene>
    <name evidence="8" type="ORF">PQJ73_24545</name>
</gene>
<reference evidence="8" key="2">
    <citation type="submission" date="2023-02" db="EMBL/GenBank/DDBJ databases">
        <authorList>
            <person name="Rayyan A."/>
            <person name="Meyer T."/>
            <person name="Kyndt J.A."/>
        </authorList>
    </citation>
    <scope>NUCLEOTIDE SEQUENCE</scope>
    <source>
        <strain evidence="8">DSM 9987</strain>
    </source>
</reference>
<dbReference type="PANTHER" id="PTHR30118">
    <property type="entry name" value="HTH-TYPE TRANSCRIPTIONAL REGULATOR LEUO-RELATED"/>
    <property type="match status" value="1"/>
</dbReference>
<dbReference type="PANTHER" id="PTHR30118:SF6">
    <property type="entry name" value="HTH-TYPE TRANSCRIPTIONAL REGULATOR LEUO"/>
    <property type="match status" value="1"/>
</dbReference>
<dbReference type="Pfam" id="PF00126">
    <property type="entry name" value="HTH_1"/>
    <property type="match status" value="1"/>
</dbReference>
<dbReference type="InterPro" id="IPR000847">
    <property type="entry name" value="LysR_HTH_N"/>
</dbReference>
<dbReference type="InterPro" id="IPR036388">
    <property type="entry name" value="WH-like_DNA-bd_sf"/>
</dbReference>
<dbReference type="Pfam" id="PF03466">
    <property type="entry name" value="LysR_substrate"/>
    <property type="match status" value="1"/>
</dbReference>